<dbReference type="PANTHER" id="PTHR33281">
    <property type="entry name" value="UPF0187 PROTEIN YNEE"/>
    <property type="match status" value="1"/>
</dbReference>
<feature type="transmembrane region" description="Helical" evidence="9">
    <location>
        <begin position="271"/>
        <end position="293"/>
    </location>
</feature>
<dbReference type="Pfam" id="PF25539">
    <property type="entry name" value="Bestrophin_2"/>
    <property type="match status" value="1"/>
</dbReference>
<dbReference type="GO" id="GO:0005886">
    <property type="term" value="C:plasma membrane"/>
    <property type="evidence" value="ECO:0007669"/>
    <property type="project" value="UniProtKB-SubCell"/>
</dbReference>
<comment type="subcellular location">
    <subcellularLocation>
        <location evidence="1">Cell membrane</location>
        <topology evidence="1">Multi-pass membrane protein</topology>
    </subcellularLocation>
</comment>
<dbReference type="Proteomes" id="UP000316270">
    <property type="component" value="Chromosome 8"/>
</dbReference>
<organism evidence="10 11">
    <name type="scientific">Venturia effusa</name>
    <dbReference type="NCBI Taxonomy" id="50376"/>
    <lineage>
        <taxon>Eukaryota</taxon>
        <taxon>Fungi</taxon>
        <taxon>Dikarya</taxon>
        <taxon>Ascomycota</taxon>
        <taxon>Pezizomycotina</taxon>
        <taxon>Dothideomycetes</taxon>
        <taxon>Pleosporomycetidae</taxon>
        <taxon>Venturiales</taxon>
        <taxon>Venturiaceae</taxon>
        <taxon>Venturia</taxon>
    </lineage>
</organism>
<evidence type="ECO:0000313" key="11">
    <source>
        <dbReference type="Proteomes" id="UP000316270"/>
    </source>
</evidence>
<evidence type="ECO:0000256" key="8">
    <source>
        <dbReference type="SAM" id="MobiDB-lite"/>
    </source>
</evidence>
<dbReference type="GO" id="GO:0005254">
    <property type="term" value="F:chloride channel activity"/>
    <property type="evidence" value="ECO:0007669"/>
    <property type="project" value="InterPro"/>
</dbReference>
<sequence>MAQLARQTTVDKAKGETIIEMGERTASPTFSGSSTQNSKPIKPLQRAKTVNLSTDDYFSGPRDVTHHSRWPTFFQLHGSVMPQMIFPLVLVTVYSTIFTAVLNHWFKKPINLICAFSIAVKHRLRFEPYLDYEDLRPYAGHLDTFAKEAGRGVNLAEREYSKKKRLGEFLGLSFARSNPRKMIKRAQKPLGNLPLEILAHLQAYLDSIIDNGTLKAPCFHMQSVIHLQNLNDFLNGTDRILSTPLPAAYRIMITQITWVYILTLPPQLFKALKWFTIPATIIAAYIILGIALIGAEIENPFGYDVNDLPLDSFCEQIQDELALIMSRGKVTKEELYTQSDNMVLYPVSHAGYDEWVQRDQGNIREALASRPEYNFNRRRQAPVGMGPIGDKEREDV</sequence>
<dbReference type="EMBL" id="CP042192">
    <property type="protein sequence ID" value="QDS72696.1"/>
    <property type="molecule type" value="Genomic_DNA"/>
</dbReference>
<feature type="transmembrane region" description="Helical" evidence="9">
    <location>
        <begin position="247"/>
        <end position="265"/>
    </location>
</feature>
<dbReference type="OrthoDB" id="1368at2759"/>
<evidence type="ECO:0000256" key="6">
    <source>
        <dbReference type="ARBA" id="ARBA00023065"/>
    </source>
</evidence>
<keyword evidence="11" id="KW-1185">Reference proteome</keyword>
<dbReference type="AlphaFoldDB" id="A0A517LAN4"/>
<evidence type="ECO:0000256" key="5">
    <source>
        <dbReference type="ARBA" id="ARBA00022989"/>
    </source>
</evidence>
<feature type="compositionally biased region" description="Polar residues" evidence="8">
    <location>
        <begin position="26"/>
        <end position="39"/>
    </location>
</feature>
<gene>
    <name evidence="10" type="ORF">FKW77_003222</name>
</gene>
<keyword evidence="6" id="KW-0406">Ion transport</keyword>
<dbReference type="PANTHER" id="PTHR33281:SF19">
    <property type="entry name" value="VOLTAGE-DEPENDENT ANION CHANNEL-FORMING PROTEIN YNEE"/>
    <property type="match status" value="1"/>
</dbReference>
<feature type="transmembrane region" description="Helical" evidence="9">
    <location>
        <begin position="84"/>
        <end position="102"/>
    </location>
</feature>
<reference evidence="10 11" key="1">
    <citation type="submission" date="2019-07" db="EMBL/GenBank/DDBJ databases">
        <title>Finished genome of Venturia effusa.</title>
        <authorList>
            <person name="Young C.A."/>
            <person name="Cox M.P."/>
            <person name="Ganley A.R.D."/>
            <person name="David W.J."/>
        </authorList>
    </citation>
    <scope>NUCLEOTIDE SEQUENCE [LARGE SCALE GENOMIC DNA]</scope>
    <source>
        <strain evidence="11">albino</strain>
    </source>
</reference>
<evidence type="ECO:0000256" key="4">
    <source>
        <dbReference type="ARBA" id="ARBA00022692"/>
    </source>
</evidence>
<evidence type="ECO:0000256" key="3">
    <source>
        <dbReference type="ARBA" id="ARBA00022475"/>
    </source>
</evidence>
<evidence type="ECO:0000256" key="7">
    <source>
        <dbReference type="ARBA" id="ARBA00023136"/>
    </source>
</evidence>
<evidence type="ECO:0000256" key="9">
    <source>
        <dbReference type="SAM" id="Phobius"/>
    </source>
</evidence>
<evidence type="ECO:0000256" key="2">
    <source>
        <dbReference type="ARBA" id="ARBA00022448"/>
    </source>
</evidence>
<keyword evidence="7 9" id="KW-0472">Membrane</keyword>
<accession>A0A517LAN4</accession>
<name>A0A517LAN4_9PEZI</name>
<keyword evidence="5 9" id="KW-1133">Transmembrane helix</keyword>
<evidence type="ECO:0000256" key="1">
    <source>
        <dbReference type="ARBA" id="ARBA00004651"/>
    </source>
</evidence>
<dbReference type="STRING" id="50376.A0A517LAN4"/>
<keyword evidence="2" id="KW-0813">Transport</keyword>
<evidence type="ECO:0000313" key="10">
    <source>
        <dbReference type="EMBL" id="QDS72696.1"/>
    </source>
</evidence>
<protein>
    <submittedName>
        <fullName evidence="10">Uncharacterized protein</fullName>
    </submittedName>
</protein>
<feature type="region of interest" description="Disordered" evidence="8">
    <location>
        <begin position="24"/>
        <end position="43"/>
    </location>
</feature>
<keyword evidence="4 9" id="KW-0812">Transmembrane</keyword>
<proteinExistence type="predicted"/>
<dbReference type="InterPro" id="IPR044669">
    <property type="entry name" value="YneE/VCCN1/2-like"/>
</dbReference>
<keyword evidence="3" id="KW-1003">Cell membrane</keyword>